<organism evidence="7">
    <name type="scientific">Auxenochlorella protothecoides</name>
    <name type="common">Green microalga</name>
    <name type="synonym">Chlorella protothecoides</name>
    <dbReference type="NCBI Taxonomy" id="3075"/>
    <lineage>
        <taxon>Eukaryota</taxon>
        <taxon>Viridiplantae</taxon>
        <taxon>Chlorophyta</taxon>
        <taxon>core chlorophytes</taxon>
        <taxon>Trebouxiophyceae</taxon>
        <taxon>Chlorellales</taxon>
        <taxon>Chlorellaceae</taxon>
        <taxon>Auxenochlorella</taxon>
    </lineage>
</organism>
<dbReference type="InterPro" id="IPR047197">
    <property type="entry name" value="THYN1-like_EVE"/>
</dbReference>
<dbReference type="InterPro" id="IPR052181">
    <property type="entry name" value="5hmC_binding"/>
</dbReference>
<dbReference type="PANTHER" id="PTHR14087">
    <property type="entry name" value="THYMOCYTE NUCLEAR PROTEIN 1"/>
    <property type="match status" value="1"/>
</dbReference>
<reference evidence="7" key="1">
    <citation type="submission" date="2015-08" db="EMBL/GenBank/DDBJ databases">
        <authorList>
            <person name="Babu N.S."/>
            <person name="Beckwith C.J."/>
            <person name="Beseler K.G."/>
            <person name="Brison A."/>
            <person name="Carone J.V."/>
            <person name="Caskin T.P."/>
            <person name="Diamond M."/>
            <person name="Durham M.E."/>
            <person name="Foxe J.M."/>
            <person name="Go M."/>
            <person name="Henderson B.A."/>
            <person name="Jones I.B."/>
            <person name="McGettigan J.A."/>
            <person name="Micheletti S.J."/>
            <person name="Nasrallah M.E."/>
            <person name="Ortiz D."/>
            <person name="Piller C.R."/>
            <person name="Privatt S.R."/>
            <person name="Schneider S.L."/>
            <person name="Sharp S."/>
            <person name="Smith T.C."/>
            <person name="Stanton J.D."/>
            <person name="Ullery H.E."/>
            <person name="Wilson R.J."/>
            <person name="Serrano M.G."/>
            <person name="Buck G."/>
            <person name="Lee V."/>
            <person name="Wang Y."/>
            <person name="Carvalho R."/>
            <person name="Voegtly L."/>
            <person name="Shi R."/>
            <person name="Duckworth R."/>
            <person name="Johnson A."/>
            <person name="Loviza R."/>
            <person name="Walstead R."/>
            <person name="Shah Z."/>
            <person name="Kiflezghi M."/>
            <person name="Wade K."/>
            <person name="Ball S.L."/>
            <person name="Bradley K.W."/>
            <person name="Asai D.J."/>
            <person name="Bowman C.A."/>
            <person name="Russell D.A."/>
            <person name="Pope W.H."/>
            <person name="Jacobs-Sera D."/>
            <person name="Hendrix R.W."/>
            <person name="Hatfull G.F."/>
        </authorList>
    </citation>
    <scope>NUCLEOTIDE SEQUENCE</scope>
</reference>
<name>A0A1D2A1F2_AUXPR</name>
<evidence type="ECO:0000256" key="5">
    <source>
        <dbReference type="SAM" id="MobiDB-lite"/>
    </source>
</evidence>
<dbReference type="InterPro" id="IPR002740">
    <property type="entry name" value="EVE_domain"/>
</dbReference>
<feature type="region of interest" description="Disordered" evidence="5">
    <location>
        <begin position="1"/>
        <end position="42"/>
    </location>
</feature>
<dbReference type="CDD" id="cd21133">
    <property type="entry name" value="EVE"/>
    <property type="match status" value="1"/>
</dbReference>
<dbReference type="PANTHER" id="PTHR14087:SF7">
    <property type="entry name" value="THYMOCYTE NUCLEAR PROTEIN 1"/>
    <property type="match status" value="1"/>
</dbReference>
<dbReference type="SUPFAM" id="SSF88697">
    <property type="entry name" value="PUA domain-like"/>
    <property type="match status" value="1"/>
</dbReference>
<keyword evidence="3" id="KW-0597">Phosphoprotein</keyword>
<keyword evidence="4" id="KW-0539">Nucleus</keyword>
<proteinExistence type="predicted"/>
<dbReference type="AlphaFoldDB" id="A0A1D2A1F2"/>
<sequence length="210" mass="23725">MAATRSGAQPKRKRPEVVQNGKSETRRGHTAKGNGKISASPLAIKAEPSNGAYYLMKSEPDSFSISDLENRKNQTEPWDGVRNHLAKKIMQGMRAGNKAFFYQSNCKEPGVIGIMEVVREAYPDHSAWEVGGKYYDPRSTPEEPRWFMVDCKLVRRLSRVIGLQELKQYKDGDLSGMALFKQSRLSVQPVKKEEWDFVLSLESKDPEGET</sequence>
<dbReference type="Pfam" id="PF01878">
    <property type="entry name" value="EVE"/>
    <property type="match status" value="1"/>
</dbReference>
<dbReference type="FunFam" id="3.10.590.10:FF:000003">
    <property type="entry name" value="Thymocyte nuclear protein 1"/>
    <property type="match status" value="1"/>
</dbReference>
<accession>A0A1D2A1F2</accession>
<dbReference type="GO" id="GO:0005634">
    <property type="term" value="C:nucleus"/>
    <property type="evidence" value="ECO:0007669"/>
    <property type="project" value="UniProtKB-SubCell"/>
</dbReference>
<dbReference type="EMBL" id="GDKF01005603">
    <property type="protein sequence ID" value="JAT73019.1"/>
    <property type="molecule type" value="Transcribed_RNA"/>
</dbReference>
<evidence type="ECO:0000256" key="4">
    <source>
        <dbReference type="ARBA" id="ARBA00023242"/>
    </source>
</evidence>
<protein>
    <recommendedName>
        <fullName evidence="2">Thymocyte nuclear protein 1</fullName>
    </recommendedName>
</protein>
<dbReference type="InterPro" id="IPR015947">
    <property type="entry name" value="PUA-like_sf"/>
</dbReference>
<evidence type="ECO:0000256" key="3">
    <source>
        <dbReference type="ARBA" id="ARBA00022553"/>
    </source>
</evidence>
<evidence type="ECO:0000259" key="6">
    <source>
        <dbReference type="Pfam" id="PF01878"/>
    </source>
</evidence>
<evidence type="ECO:0000313" key="7">
    <source>
        <dbReference type="EMBL" id="JAT73019.1"/>
    </source>
</evidence>
<gene>
    <name evidence="7" type="ORF">g.8582</name>
</gene>
<evidence type="ECO:0000256" key="1">
    <source>
        <dbReference type="ARBA" id="ARBA00004123"/>
    </source>
</evidence>
<evidence type="ECO:0000256" key="2">
    <source>
        <dbReference type="ARBA" id="ARBA00014654"/>
    </source>
</evidence>
<feature type="domain" description="EVE" evidence="6">
    <location>
        <begin position="52"/>
        <end position="200"/>
    </location>
</feature>
<dbReference type="Gene3D" id="3.10.590.10">
    <property type="entry name" value="ph1033 like domains"/>
    <property type="match status" value="1"/>
</dbReference>
<comment type="subcellular location">
    <subcellularLocation>
        <location evidence="1">Nucleus</location>
    </subcellularLocation>
</comment>